<keyword evidence="2" id="KW-1185">Reference proteome</keyword>
<dbReference type="RefSeq" id="WP_255133278.1">
    <property type="nucleotide sequence ID" value="NZ_JANDBC010000001.1"/>
</dbReference>
<sequence>MSYRLICFILFLFSGLVISCNSSSSVEEKKIEAIKILSTEVRYLKTRSVNLFTTFSINEPYYSNYTKFNSSYGYQIFISVDSLPDETNNIEFADATDMEGLVYYNKEKNEGIISNVIYELSPGTEYFYRIKALFKQYGDSFEKYSESKKFNTEDQLYEQGGIVFYDKGEYSDGWRYLVAAPPNWYNGEIDPKAEWGCNSVLIGTYSGENGLENTQAINNAECDDSKNGKPAYKLALELELNGFDDWYLPSIRELRKLYQFKNGGLVGGLDNETYWSSNEHAVDSLRAVIMISWGDEDTDSKTDEHRVRPIRRY</sequence>
<dbReference type="Proteomes" id="UP001139125">
    <property type="component" value="Unassembled WGS sequence"/>
</dbReference>
<gene>
    <name evidence="1" type="ORF">NM125_04475</name>
</gene>
<protein>
    <submittedName>
        <fullName evidence="1">DUF1566 domain-containing protein</fullName>
    </submittedName>
</protein>
<dbReference type="EMBL" id="JANDBC010000001">
    <property type="protein sequence ID" value="MCP9290840.1"/>
    <property type="molecule type" value="Genomic_DNA"/>
</dbReference>
<evidence type="ECO:0000313" key="2">
    <source>
        <dbReference type="Proteomes" id="UP001139125"/>
    </source>
</evidence>
<proteinExistence type="predicted"/>
<evidence type="ECO:0000313" key="1">
    <source>
        <dbReference type="EMBL" id="MCP9290840.1"/>
    </source>
</evidence>
<organism evidence="1 2">
    <name type="scientific">Gracilimonas sediminicola</name>
    <dbReference type="NCBI Taxonomy" id="2952158"/>
    <lineage>
        <taxon>Bacteria</taxon>
        <taxon>Pseudomonadati</taxon>
        <taxon>Balneolota</taxon>
        <taxon>Balneolia</taxon>
        <taxon>Balneolales</taxon>
        <taxon>Balneolaceae</taxon>
        <taxon>Gracilimonas</taxon>
    </lineage>
</organism>
<dbReference type="AlphaFoldDB" id="A0A9X2L229"/>
<comment type="caution">
    <text evidence="1">The sequence shown here is derived from an EMBL/GenBank/DDBJ whole genome shotgun (WGS) entry which is preliminary data.</text>
</comment>
<dbReference type="PROSITE" id="PS51257">
    <property type="entry name" value="PROKAR_LIPOPROTEIN"/>
    <property type="match status" value="1"/>
</dbReference>
<reference evidence="1" key="1">
    <citation type="submission" date="2022-06" db="EMBL/GenBank/DDBJ databases">
        <title>Gracilimonas sp. CAU 1638 isolated from sea sediment.</title>
        <authorList>
            <person name="Kim W."/>
        </authorList>
    </citation>
    <scope>NUCLEOTIDE SEQUENCE</scope>
    <source>
        <strain evidence="1">CAU 1638</strain>
    </source>
</reference>
<accession>A0A9X2L229</accession>
<name>A0A9X2L229_9BACT</name>